<dbReference type="RefSeq" id="WP_027069177.1">
    <property type="nucleotide sequence ID" value="NZ_AUHT01000005.1"/>
</dbReference>
<sequence length="96" mass="10493">MSSSTDDRDWIARVEALREQGAINDEEEATLVRHLSERRAGLEQSMAALVPEYRRRLAADGQTAADDWVAAQARGLGEADARATRELLDGMGIALP</sequence>
<accession>A0A0A0M4I5</accession>
<proteinExistence type="predicted"/>
<comment type="caution">
    <text evidence="1">The sequence shown here is derived from an EMBL/GenBank/DDBJ whole genome shotgun (WGS) entry which is preliminary data.</text>
</comment>
<name>A0A0A0M4I5_9GAMM</name>
<reference evidence="1 2" key="1">
    <citation type="submission" date="2013-08" db="EMBL/GenBank/DDBJ databases">
        <title>Genomic analysis of Lysobacter defluvii.</title>
        <authorList>
            <person name="Wang Q."/>
            <person name="Wang G."/>
        </authorList>
    </citation>
    <scope>NUCLEOTIDE SEQUENCE [LARGE SCALE GENOMIC DNA]</scope>
    <source>
        <strain evidence="1 2">IMMIB APB-9</strain>
    </source>
</reference>
<dbReference type="Proteomes" id="UP000030003">
    <property type="component" value="Unassembled WGS sequence"/>
</dbReference>
<keyword evidence="2" id="KW-1185">Reference proteome</keyword>
<dbReference type="AlphaFoldDB" id="A0A0A0M4I5"/>
<evidence type="ECO:0000313" key="1">
    <source>
        <dbReference type="EMBL" id="KGO97985.1"/>
    </source>
</evidence>
<organism evidence="1 2">
    <name type="scientific">Lysobacter defluvii IMMIB APB-9 = DSM 18482</name>
    <dbReference type="NCBI Taxonomy" id="1385515"/>
    <lineage>
        <taxon>Bacteria</taxon>
        <taxon>Pseudomonadati</taxon>
        <taxon>Pseudomonadota</taxon>
        <taxon>Gammaproteobacteria</taxon>
        <taxon>Lysobacterales</taxon>
        <taxon>Lysobacteraceae</taxon>
        <taxon>Novilysobacter</taxon>
    </lineage>
</organism>
<dbReference type="STRING" id="1385515.GCA_000423325_00683"/>
<dbReference type="OrthoDB" id="6028256at2"/>
<gene>
    <name evidence="1" type="ORF">N791_14610</name>
</gene>
<dbReference type="EMBL" id="AVBH01000154">
    <property type="protein sequence ID" value="KGO97985.1"/>
    <property type="molecule type" value="Genomic_DNA"/>
</dbReference>
<evidence type="ECO:0000313" key="2">
    <source>
        <dbReference type="Proteomes" id="UP000030003"/>
    </source>
</evidence>
<protein>
    <submittedName>
        <fullName evidence="1">Uncharacterized protein</fullName>
    </submittedName>
</protein>